<evidence type="ECO:0000313" key="1">
    <source>
        <dbReference type="EMBL" id="SNT12536.1"/>
    </source>
</evidence>
<evidence type="ECO:0000313" key="2">
    <source>
        <dbReference type="Proteomes" id="UP000198393"/>
    </source>
</evidence>
<dbReference type="InterPro" id="IPR034660">
    <property type="entry name" value="DinB/YfiT-like"/>
</dbReference>
<accession>A0A239K2C2</accession>
<dbReference type="Proteomes" id="UP000198393">
    <property type="component" value="Unassembled WGS sequence"/>
</dbReference>
<proteinExistence type="predicted"/>
<dbReference type="InterPro" id="IPR011466">
    <property type="entry name" value="DUF1572"/>
</dbReference>
<dbReference type="RefSeq" id="WP_221406720.1">
    <property type="nucleotide sequence ID" value="NZ_FZPD01000004.1"/>
</dbReference>
<gene>
    <name evidence="1" type="ORF">SAMN05421640_2390</name>
</gene>
<dbReference type="SUPFAM" id="SSF109854">
    <property type="entry name" value="DinB/YfiT-like putative metalloenzymes"/>
    <property type="match status" value="1"/>
</dbReference>
<protein>
    <recommendedName>
        <fullName evidence="3">DinB superfamily protein</fullName>
    </recommendedName>
</protein>
<sequence length="146" mass="17088">MHGQEFNKLFQRDLDKLMTEMESYPNYESLWVKVEGINNSAGNLIMHLCGNLQHFIGAQMAKSGYVRERDFEFAGKLSFDELKNEINTTKKVLDGYFTQMNSSSLDDKFPIDHFGHPVTNRFFLMHLQGHLNYHLGQINYHRRILS</sequence>
<reference evidence="1 2" key="1">
    <citation type="submission" date="2017-06" db="EMBL/GenBank/DDBJ databases">
        <authorList>
            <person name="Kim H.J."/>
            <person name="Triplett B.A."/>
        </authorList>
    </citation>
    <scope>NUCLEOTIDE SEQUENCE [LARGE SCALE GENOMIC DNA]</scope>
    <source>
        <strain evidence="1 2">DSM 19307</strain>
    </source>
</reference>
<dbReference type="Gene3D" id="1.20.120.450">
    <property type="entry name" value="dinb family like domain"/>
    <property type="match status" value="1"/>
</dbReference>
<dbReference type="EMBL" id="FZPD01000004">
    <property type="protein sequence ID" value="SNT12536.1"/>
    <property type="molecule type" value="Genomic_DNA"/>
</dbReference>
<name>A0A239K2C2_EKHLU</name>
<keyword evidence="2" id="KW-1185">Reference proteome</keyword>
<dbReference type="AlphaFoldDB" id="A0A239K2C2"/>
<dbReference type="Pfam" id="PF07609">
    <property type="entry name" value="DUF1572"/>
    <property type="match status" value="1"/>
</dbReference>
<organism evidence="1 2">
    <name type="scientific">Ekhidna lutea</name>
    <dbReference type="NCBI Taxonomy" id="447679"/>
    <lineage>
        <taxon>Bacteria</taxon>
        <taxon>Pseudomonadati</taxon>
        <taxon>Bacteroidota</taxon>
        <taxon>Cytophagia</taxon>
        <taxon>Cytophagales</taxon>
        <taxon>Reichenbachiellaceae</taxon>
        <taxon>Ekhidna</taxon>
    </lineage>
</organism>
<evidence type="ECO:0008006" key="3">
    <source>
        <dbReference type="Google" id="ProtNLM"/>
    </source>
</evidence>